<evidence type="ECO:0000313" key="5">
    <source>
        <dbReference type="Proteomes" id="UP000007431"/>
    </source>
</evidence>
<protein>
    <recommendedName>
        <fullName evidence="6">TOG domain-containing protein</fullName>
    </recommendedName>
</protein>
<dbReference type="HOGENOM" id="CLU_006095_0_0_1"/>
<dbReference type="STRING" id="578458.D8PWW9"/>
<accession>D8PWW9</accession>
<dbReference type="PROSITE" id="PS50077">
    <property type="entry name" value="HEAT_REPEAT"/>
    <property type="match status" value="2"/>
</dbReference>
<dbReference type="SUPFAM" id="SSF48371">
    <property type="entry name" value="ARM repeat"/>
    <property type="match status" value="1"/>
</dbReference>
<dbReference type="eggNOG" id="KOG0211">
    <property type="taxonomic scope" value="Eukaryota"/>
</dbReference>
<dbReference type="InterPro" id="IPR016024">
    <property type="entry name" value="ARM-type_fold"/>
</dbReference>
<sequence>MGTPPSPCLQFFTAPNSPMADSPAQSPAQAMDSPPPRSFMPQSPTPVPAPAPIVSPSAEAPPEEPFAVPPEPGMELSLDDDNLSVLEKIYLFSRSKATFHRVFIAHALPSFLEQISPQEAVEYVLPLLSGLAMDDEDTVKEAFAAELLAIMWYFFTKCQVVPDDPQTEDLMFPSARSAPAIPVQAFTPILGTLLLSSNGQVGLSTRYAIVTILNRIQRLNESESRKADFVPPASRPSSSRGILAKDPHEESDDDEDLPPTGLFGYEEREMFEQELLQQVVIGMGRLDQQWSNTEEGYVDIDPLAMQEDRSPNVGTQLGDQYPPEYPARSPLDEPRVRSPAEPLPEDEDGDRMPAPKPATDYFPKMPPTTPALSPPTSSPDYTPPWPTSNVSLPMPTVSAPNEQSPFGGLRQNNPEEEQAAFGRVSSMSLISAVSVSVKLSESAQQAFVTEVERVCRDPIYWVRREAAFAVGALAKVVPDEIVMTSLLPLFEGLRSDSMWHVRHSALFAFPALLARLDAQQRRRVALETVIPLSRDESAAVRTGTLEALGEAIYSFRNDDGGIPQELLELFVGRREDRRIRDHSAPDEEWVIPSDWGTPLDSFYRDPGRPLICAFNLPAVALTLGRERWGAIRELYLHLADDCTTKVRRTLAASLGALAGIIGPENARQDLMVVWWDSIRCEEQEVRGKVIEAMEAFVEALGPCTERIEVVQSVLQVWDEGMLTAWRERETVAKSLIGVTRAIGQEDPMLVRSLLMKTLEDNVAAVRETAVHSLQEIWSIFGGRRDVLEDVRKDILTLARSSSYRQRMTFIACQQTIILPTESGHPCMVADDHVWQTLLPLAQDSIVGVRIGVSRLVANYWDKYLQHTHIPDGPMLDVIRKLTSDPAHEVQTYLPARLRGVAGPLLEPKPMERSASSTARRRARDAANMSATFSKPPRAASILIPE</sequence>
<dbReference type="Gene3D" id="1.25.10.10">
    <property type="entry name" value="Leucine-rich Repeat Variant"/>
    <property type="match status" value="1"/>
</dbReference>
<evidence type="ECO:0008006" key="6">
    <source>
        <dbReference type="Google" id="ProtNLM"/>
    </source>
</evidence>
<feature type="repeat" description="HEAT" evidence="2">
    <location>
        <begin position="631"/>
        <end position="669"/>
    </location>
</feature>
<dbReference type="InterPro" id="IPR021133">
    <property type="entry name" value="HEAT_type_2"/>
</dbReference>
<feature type="compositionally biased region" description="Pro residues" evidence="3">
    <location>
        <begin position="63"/>
        <end position="72"/>
    </location>
</feature>
<feature type="repeat" description="HEAT" evidence="2">
    <location>
        <begin position="486"/>
        <end position="523"/>
    </location>
</feature>
<dbReference type="Proteomes" id="UP000007431">
    <property type="component" value="Unassembled WGS sequence"/>
</dbReference>
<dbReference type="GO" id="GO:0005737">
    <property type="term" value="C:cytoplasm"/>
    <property type="evidence" value="ECO:0007669"/>
    <property type="project" value="TreeGrafter"/>
</dbReference>
<feature type="compositionally biased region" description="Pro residues" evidence="3">
    <location>
        <begin position="364"/>
        <end position="383"/>
    </location>
</feature>
<evidence type="ECO:0000313" key="4">
    <source>
        <dbReference type="EMBL" id="EFJ00291.1"/>
    </source>
</evidence>
<evidence type="ECO:0000256" key="1">
    <source>
        <dbReference type="ARBA" id="ARBA00022737"/>
    </source>
</evidence>
<proteinExistence type="predicted"/>
<keyword evidence="5" id="KW-1185">Reference proteome</keyword>
<gene>
    <name evidence="4" type="ORF">SCHCODRAFT_74585</name>
</gene>
<dbReference type="EMBL" id="GL377303">
    <property type="protein sequence ID" value="EFJ00291.1"/>
    <property type="molecule type" value="Genomic_DNA"/>
</dbReference>
<feature type="region of interest" description="Disordered" evidence="3">
    <location>
        <begin position="224"/>
        <end position="262"/>
    </location>
</feature>
<name>D8PWW9_SCHCM</name>
<dbReference type="PANTHER" id="PTHR10648:SF1">
    <property type="entry name" value="SERINE_THREONINE-PROTEIN PHOSPHATASE 4 REGULATORY SUBUNIT 1"/>
    <property type="match status" value="1"/>
</dbReference>
<dbReference type="AlphaFoldDB" id="D8PWW9"/>
<keyword evidence="1" id="KW-0677">Repeat</keyword>
<dbReference type="OMA" id="TWHVRHS"/>
<dbReference type="VEuPathDB" id="FungiDB:SCHCODRAFT_02561451"/>
<reference evidence="4 5" key="1">
    <citation type="journal article" date="2010" name="Nat. Biotechnol.">
        <title>Genome sequence of the model mushroom Schizophyllum commune.</title>
        <authorList>
            <person name="Ohm R.A."/>
            <person name="de Jong J.F."/>
            <person name="Lugones L.G."/>
            <person name="Aerts A."/>
            <person name="Kothe E."/>
            <person name="Stajich J.E."/>
            <person name="de Vries R.P."/>
            <person name="Record E."/>
            <person name="Levasseur A."/>
            <person name="Baker S.E."/>
            <person name="Bartholomew K.A."/>
            <person name="Coutinho P.M."/>
            <person name="Erdmann S."/>
            <person name="Fowler T.J."/>
            <person name="Gathman A.C."/>
            <person name="Lombard V."/>
            <person name="Henrissat B."/>
            <person name="Knabe N."/>
            <person name="Kuees U."/>
            <person name="Lilly W.W."/>
            <person name="Lindquist E."/>
            <person name="Lucas S."/>
            <person name="Magnuson J.K."/>
            <person name="Piumi F."/>
            <person name="Raudaskoski M."/>
            <person name="Salamov A."/>
            <person name="Schmutz J."/>
            <person name="Schwarze F.W.M.R."/>
            <person name="vanKuyk P.A."/>
            <person name="Horton J.S."/>
            <person name="Grigoriev I.V."/>
            <person name="Woesten H.A.B."/>
        </authorList>
    </citation>
    <scope>NUCLEOTIDE SEQUENCE [LARGE SCALE GENOMIC DNA]</scope>
    <source>
        <strain evidence="5">H4-8 / FGSC 9210</strain>
    </source>
</reference>
<organism evidence="5">
    <name type="scientific">Schizophyllum commune (strain H4-8 / FGSC 9210)</name>
    <name type="common">Split gill fungus</name>
    <dbReference type="NCBI Taxonomy" id="578458"/>
    <lineage>
        <taxon>Eukaryota</taxon>
        <taxon>Fungi</taxon>
        <taxon>Dikarya</taxon>
        <taxon>Basidiomycota</taxon>
        <taxon>Agaricomycotina</taxon>
        <taxon>Agaricomycetes</taxon>
        <taxon>Agaricomycetidae</taxon>
        <taxon>Agaricales</taxon>
        <taxon>Schizophyllaceae</taxon>
        <taxon>Schizophyllum</taxon>
    </lineage>
</organism>
<feature type="compositionally biased region" description="Pro residues" evidence="3">
    <location>
        <begin position="33"/>
        <end position="53"/>
    </location>
</feature>
<feature type="region of interest" description="Disordered" evidence="3">
    <location>
        <begin position="308"/>
        <end position="383"/>
    </location>
</feature>
<dbReference type="PANTHER" id="PTHR10648">
    <property type="entry name" value="SERINE/THREONINE-PROTEIN PHOSPHATASE PP2A 65 KDA REGULATORY SUBUNIT"/>
    <property type="match status" value="1"/>
</dbReference>
<feature type="region of interest" description="Disordered" evidence="3">
    <location>
        <begin position="905"/>
        <end position="945"/>
    </location>
</feature>
<evidence type="ECO:0000256" key="3">
    <source>
        <dbReference type="SAM" id="MobiDB-lite"/>
    </source>
</evidence>
<dbReference type="InParanoid" id="D8PWW9"/>
<evidence type="ECO:0000256" key="2">
    <source>
        <dbReference type="PROSITE-ProRule" id="PRU00103"/>
    </source>
</evidence>
<dbReference type="GO" id="GO:0019888">
    <property type="term" value="F:protein phosphatase regulator activity"/>
    <property type="evidence" value="ECO:0007669"/>
    <property type="project" value="TreeGrafter"/>
</dbReference>
<dbReference type="InterPro" id="IPR011989">
    <property type="entry name" value="ARM-like"/>
</dbReference>
<dbReference type="InterPro" id="IPR051023">
    <property type="entry name" value="PP2A_Regulatory_Subunit_A"/>
</dbReference>
<feature type="region of interest" description="Disordered" evidence="3">
    <location>
        <begin position="1"/>
        <end position="73"/>
    </location>
</feature>